<keyword evidence="1" id="KW-1133">Transmembrane helix</keyword>
<reference evidence="3 4" key="1">
    <citation type="journal article" date="2018" name="Nat. Biotechnol.">
        <title>A standardized bacterial taxonomy based on genome phylogeny substantially revises the tree of life.</title>
        <authorList>
            <person name="Parks D.H."/>
            <person name="Chuvochina M."/>
            <person name="Waite D.W."/>
            <person name="Rinke C."/>
            <person name="Skarshewski A."/>
            <person name="Chaumeil P.A."/>
            <person name="Hugenholtz P."/>
        </authorList>
    </citation>
    <scope>NUCLEOTIDE SEQUENCE [LARGE SCALE GENOMIC DNA]</scope>
    <source>
        <strain evidence="3">UBA8733</strain>
    </source>
</reference>
<evidence type="ECO:0000313" key="3">
    <source>
        <dbReference type="EMBL" id="HAE28096.1"/>
    </source>
</evidence>
<feature type="domain" description="VWFA" evidence="2">
    <location>
        <begin position="143"/>
        <end position="424"/>
    </location>
</feature>
<protein>
    <recommendedName>
        <fullName evidence="2">VWFA domain-containing protein</fullName>
    </recommendedName>
</protein>
<keyword evidence="1" id="KW-0472">Membrane</keyword>
<evidence type="ECO:0000259" key="2">
    <source>
        <dbReference type="PROSITE" id="PS50234"/>
    </source>
</evidence>
<dbReference type="InterPro" id="IPR002035">
    <property type="entry name" value="VWF_A"/>
</dbReference>
<dbReference type="EMBL" id="DMAN01000295">
    <property type="protein sequence ID" value="HAE28096.1"/>
    <property type="molecule type" value="Genomic_DNA"/>
</dbReference>
<dbReference type="AlphaFoldDB" id="A0A3B9H0X1"/>
<keyword evidence="1" id="KW-0812">Transmembrane</keyword>
<evidence type="ECO:0000313" key="4">
    <source>
        <dbReference type="Proteomes" id="UP000259610"/>
    </source>
</evidence>
<dbReference type="Gene3D" id="3.40.50.410">
    <property type="entry name" value="von Willebrand factor, type A domain"/>
    <property type="match status" value="2"/>
</dbReference>
<accession>A0A3B9H0X1</accession>
<proteinExistence type="predicted"/>
<gene>
    <name evidence="3" type="ORF">DCG58_13110</name>
</gene>
<dbReference type="RefSeq" id="WP_272989691.1">
    <property type="nucleotide sequence ID" value="NZ_CAJWRG010000123.1"/>
</dbReference>
<sequence length="435" mass="47676">MLNRLTTWKENREGNVAIILAIAIIPILALIGIAIDLQNTNRSRQFVQYSLDNAVIAGSRAMQSGKSKAEINAYINDFVDGVLKAKNYSASCKPVEVTYSKGSQDINATIKCQQETTLTELIGYQYLDFTVTSGSTYGIGNVDVAMVFDVSGSMGWSGKMSALKDAAQDAVDILLPTGATADMGDVRISMVSYSYMMDAGPFFRKVTNEYPVRTYTEKYCKRYRRGECRKWKTQTKTVNSTCVIERTGSEAFTDADPGPNAWIKPALDSATADRPTCNPIPPLPLTDNRSALKNYINNLYPNGGTAGHIGIAWGWYTIAPNWSSVWPAASNPLGYKEPDSAKAMIVMTDGEFNQEYNYSEGNGDSFAQAKILCDKVKDEGVRIYTVAFQAPKAGQKVLEYCASGTEFAFKADSANELKDAYAKIATSISDLRITY</sequence>
<comment type="caution">
    <text evidence="3">The sequence shown here is derived from an EMBL/GenBank/DDBJ whole genome shotgun (WGS) entry which is preliminary data.</text>
</comment>
<dbReference type="InterPro" id="IPR028087">
    <property type="entry name" value="Tad_N"/>
</dbReference>
<dbReference type="Proteomes" id="UP000259610">
    <property type="component" value="Unassembled WGS sequence"/>
</dbReference>
<evidence type="ECO:0000256" key="1">
    <source>
        <dbReference type="SAM" id="Phobius"/>
    </source>
</evidence>
<organism evidence="3 4">
    <name type="scientific">Hyphomonas adhaerens</name>
    <dbReference type="NCBI Taxonomy" id="81029"/>
    <lineage>
        <taxon>Bacteria</taxon>
        <taxon>Pseudomonadati</taxon>
        <taxon>Pseudomonadota</taxon>
        <taxon>Alphaproteobacteria</taxon>
        <taxon>Hyphomonadales</taxon>
        <taxon>Hyphomonadaceae</taxon>
        <taxon>Hyphomonas</taxon>
    </lineage>
</organism>
<feature type="transmembrane region" description="Helical" evidence="1">
    <location>
        <begin position="16"/>
        <end position="35"/>
    </location>
</feature>
<name>A0A3B9H0X1_9PROT</name>
<dbReference type="SUPFAM" id="SSF53300">
    <property type="entry name" value="vWA-like"/>
    <property type="match status" value="1"/>
</dbReference>
<dbReference type="InterPro" id="IPR036465">
    <property type="entry name" value="vWFA_dom_sf"/>
</dbReference>
<dbReference type="Pfam" id="PF13400">
    <property type="entry name" value="Tad"/>
    <property type="match status" value="1"/>
</dbReference>
<dbReference type="PROSITE" id="PS50234">
    <property type="entry name" value="VWFA"/>
    <property type="match status" value="1"/>
</dbReference>